<dbReference type="GO" id="GO:0004519">
    <property type="term" value="F:endonuclease activity"/>
    <property type="evidence" value="ECO:0007669"/>
    <property type="project" value="UniProtKB-KW"/>
</dbReference>
<evidence type="ECO:0000256" key="1">
    <source>
        <dbReference type="ARBA" id="ARBA00004123"/>
    </source>
</evidence>
<keyword evidence="10" id="KW-0539">Nucleus</keyword>
<dbReference type="InterPro" id="IPR036890">
    <property type="entry name" value="HATPase_C_sf"/>
</dbReference>
<feature type="region of interest" description="Disordered" evidence="12">
    <location>
        <begin position="537"/>
        <end position="557"/>
    </location>
</feature>
<comment type="similarity">
    <text evidence="2">Belongs to the MORC ATPase protein family.</text>
</comment>
<dbReference type="Proteomes" id="UP000251960">
    <property type="component" value="Chromosome 3"/>
</dbReference>
<evidence type="ECO:0000313" key="15">
    <source>
        <dbReference type="Proteomes" id="UP000251960"/>
    </source>
</evidence>
<evidence type="ECO:0000256" key="9">
    <source>
        <dbReference type="ARBA" id="ARBA00023204"/>
    </source>
</evidence>
<keyword evidence="5" id="KW-0378">Hydrolase</keyword>
<keyword evidence="4" id="KW-0540">Nuclease</keyword>
<feature type="domain" description="Morc S5" evidence="13">
    <location>
        <begin position="370"/>
        <end position="508"/>
    </location>
</feature>
<feature type="region of interest" description="Disordered" evidence="12">
    <location>
        <begin position="23"/>
        <end position="47"/>
    </location>
</feature>
<keyword evidence="8" id="KW-0943">RNA-mediated gene silencing</keyword>
<comment type="subcellular location">
    <subcellularLocation>
        <location evidence="1">Nucleus</location>
    </subcellularLocation>
</comment>
<dbReference type="Gene3D" id="3.30.565.10">
    <property type="entry name" value="Histidine kinase-like ATPase, C-terminal domain"/>
    <property type="match status" value="1"/>
</dbReference>
<protein>
    <submittedName>
        <fullName evidence="14">Protein MICRORCHIDIA 6</fullName>
    </submittedName>
</protein>
<evidence type="ECO:0000256" key="7">
    <source>
        <dbReference type="ARBA" id="ARBA00023054"/>
    </source>
</evidence>
<accession>A0A3L6FDH8</accession>
<proteinExistence type="inferred from homology"/>
<evidence type="ECO:0000256" key="3">
    <source>
        <dbReference type="ARBA" id="ARBA00011738"/>
    </source>
</evidence>
<dbReference type="Pfam" id="PF13589">
    <property type="entry name" value="HATPase_c_3"/>
    <property type="match status" value="1"/>
</dbReference>
<evidence type="ECO:0000256" key="6">
    <source>
        <dbReference type="ARBA" id="ARBA00022763"/>
    </source>
</evidence>
<name>A0A3L6FDH8_MAIZE</name>
<evidence type="ECO:0000256" key="2">
    <source>
        <dbReference type="ARBA" id="ARBA00007845"/>
    </source>
</evidence>
<evidence type="ECO:0000256" key="8">
    <source>
        <dbReference type="ARBA" id="ARBA00023158"/>
    </source>
</evidence>
<dbReference type="GO" id="GO:0031349">
    <property type="term" value="P:positive regulation of defense response"/>
    <property type="evidence" value="ECO:0007669"/>
    <property type="project" value="UniProtKB-ARBA"/>
</dbReference>
<keyword evidence="5" id="KW-0255">Endonuclease</keyword>
<dbReference type="GO" id="GO:0005634">
    <property type="term" value="C:nucleus"/>
    <property type="evidence" value="ECO:0007669"/>
    <property type="project" value="UniProtKB-SubCell"/>
</dbReference>
<dbReference type="InterPro" id="IPR041006">
    <property type="entry name" value="Morc_S5"/>
</dbReference>
<organism evidence="14 15">
    <name type="scientific">Zea mays</name>
    <name type="common">Maize</name>
    <dbReference type="NCBI Taxonomy" id="4577"/>
    <lineage>
        <taxon>Eukaryota</taxon>
        <taxon>Viridiplantae</taxon>
        <taxon>Streptophyta</taxon>
        <taxon>Embryophyta</taxon>
        <taxon>Tracheophyta</taxon>
        <taxon>Spermatophyta</taxon>
        <taxon>Magnoliopsida</taxon>
        <taxon>Liliopsida</taxon>
        <taxon>Poales</taxon>
        <taxon>Poaceae</taxon>
        <taxon>PACMAD clade</taxon>
        <taxon>Panicoideae</taxon>
        <taxon>Andropogonodae</taxon>
        <taxon>Andropogoneae</taxon>
        <taxon>Tripsacinae</taxon>
        <taxon>Zea</taxon>
    </lineage>
</organism>
<feature type="region of interest" description="Disordered" evidence="12">
    <location>
        <begin position="608"/>
        <end position="628"/>
    </location>
</feature>
<evidence type="ECO:0000313" key="14">
    <source>
        <dbReference type="EMBL" id="PWZ31169.1"/>
    </source>
</evidence>
<evidence type="ECO:0000256" key="5">
    <source>
        <dbReference type="ARBA" id="ARBA00022759"/>
    </source>
</evidence>
<dbReference type="PANTHER" id="PTHR23336">
    <property type="entry name" value="ZINC FINGER CW-TYPE COILED-COIL DOMAIN PROTEIN 3"/>
    <property type="match status" value="1"/>
</dbReference>
<dbReference type="PANTHER" id="PTHR23336:SF73">
    <property type="entry name" value="PROTEIN MICRORCHIDIA 6"/>
    <property type="match status" value="1"/>
</dbReference>
<sequence length="739" mass="81588">MDAERDIKPFVSPIMATTIQHRRSLHGPNASQPTALASEHDGTPVLPQTQPQAACVLNKAASEVSGDVSDQSISAYEALEGTSTRRPCSAPRLSRKFWGAGDYDAAAGRSTPQPLSLQNRMCVHPEFLHSNATSHKWPFGALAELLDNAVDEIETGGATTILLDKVTDKRNGSPAILIQDDGGGMDPDSLRRCMSFGFSEKQSGSSIGQYGNGFKTSTMRLGADVIVFSRCTKSSGPTQSIGLLSYTFLVETGHTDVVVPVVDYKCNLMKGQTQRLERHGSEQFFSNLSALLKWSPFVTEEELMQNFCDIGPHGTKIIVFNLWSNDDGNLELDFDTDPEDIMISGAPNPEEIRNSVKRANENHLANRLRYSLRVYASVLYLQLPDYFRIILRGQEVKRHRIAADLIYPECISYKPHSCGIKEATVLTTIGFLKGAPTISVHGFNIYHKNRLILPFHRVLNTSSSKGRSVSGVLEVDFIKPTHDKQDFEKSQLFQKLINRLKEMTNEYWELYSDKIGYMKKPRVSAAPLSPPVMLPIANGTAEPSDRSAPAPTQPLRSHSNYLNAVPIASAPPGFHSAPVKAESVAPGAHMGYSPSSLNAQTMQVNGIKSPSMVPATDSVDTRKRRNDDTTTMTVAFKRKATQDLAGSSCATDEASTDNIAVRPCYYLVALVHFVALFLMQSLCCIDFSRQNRCSDFDMAEKALRLKEQNLRLEIEKAREQFKSLLNEYVSLSATPTQKR</sequence>
<evidence type="ECO:0000256" key="10">
    <source>
        <dbReference type="ARBA" id="ARBA00023242"/>
    </source>
</evidence>
<evidence type="ECO:0000256" key="4">
    <source>
        <dbReference type="ARBA" id="ARBA00022722"/>
    </source>
</evidence>
<gene>
    <name evidence="14" type="ORF">Zm00014a_001143</name>
</gene>
<comment type="subunit">
    <text evidence="3">Homodimer.</text>
</comment>
<keyword evidence="6" id="KW-0227">DNA damage</keyword>
<comment type="caution">
    <text evidence="14">The sequence shown here is derived from an EMBL/GenBank/DDBJ whole genome shotgun (WGS) entry which is preliminary data.</text>
</comment>
<reference evidence="14 15" key="1">
    <citation type="journal article" date="2018" name="Nat. Genet.">
        <title>Extensive intraspecific gene order and gene structural variations between Mo17 and other maize genomes.</title>
        <authorList>
            <person name="Sun S."/>
            <person name="Zhou Y."/>
            <person name="Chen J."/>
            <person name="Shi J."/>
            <person name="Zhao H."/>
            <person name="Zhao H."/>
            <person name="Song W."/>
            <person name="Zhang M."/>
            <person name="Cui Y."/>
            <person name="Dong X."/>
            <person name="Liu H."/>
            <person name="Ma X."/>
            <person name="Jiao Y."/>
            <person name="Wang B."/>
            <person name="Wei X."/>
            <person name="Stein J.C."/>
            <person name="Glaubitz J.C."/>
            <person name="Lu F."/>
            <person name="Yu G."/>
            <person name="Liang C."/>
            <person name="Fengler K."/>
            <person name="Li B."/>
            <person name="Rafalski A."/>
            <person name="Schnable P.S."/>
            <person name="Ware D.H."/>
            <person name="Buckler E.S."/>
            <person name="Lai J."/>
        </authorList>
    </citation>
    <scope>NUCLEOTIDE SEQUENCE [LARGE SCALE GENOMIC DNA]</scope>
    <source>
        <strain evidence="15">cv. Missouri 17</strain>
        <tissue evidence="14">Seedling</tissue>
    </source>
</reference>
<feature type="compositionally biased region" description="Basic and acidic residues" evidence="12">
    <location>
        <begin position="619"/>
        <end position="628"/>
    </location>
</feature>
<dbReference type="GO" id="GO:0006281">
    <property type="term" value="P:DNA repair"/>
    <property type="evidence" value="ECO:0007669"/>
    <property type="project" value="UniProtKB-KW"/>
</dbReference>
<dbReference type="GO" id="GO:0031047">
    <property type="term" value="P:regulatory ncRNA-mediated gene silencing"/>
    <property type="evidence" value="ECO:0007669"/>
    <property type="project" value="UniProtKB-KW"/>
</dbReference>
<keyword evidence="7 11" id="KW-0175">Coiled coil</keyword>
<evidence type="ECO:0000259" key="13">
    <source>
        <dbReference type="Pfam" id="PF17942"/>
    </source>
</evidence>
<dbReference type="AlphaFoldDB" id="A0A3L6FDH8"/>
<dbReference type="EMBL" id="NCVQ01000004">
    <property type="protein sequence ID" value="PWZ31169.1"/>
    <property type="molecule type" value="Genomic_DNA"/>
</dbReference>
<dbReference type="GO" id="GO:0016887">
    <property type="term" value="F:ATP hydrolysis activity"/>
    <property type="evidence" value="ECO:0007669"/>
    <property type="project" value="InterPro"/>
</dbReference>
<dbReference type="InterPro" id="IPR045261">
    <property type="entry name" value="MORC_ATPase"/>
</dbReference>
<evidence type="ECO:0000256" key="12">
    <source>
        <dbReference type="SAM" id="MobiDB-lite"/>
    </source>
</evidence>
<dbReference type="SUPFAM" id="SSF55874">
    <property type="entry name" value="ATPase domain of HSP90 chaperone/DNA topoisomerase II/histidine kinase"/>
    <property type="match status" value="1"/>
</dbReference>
<dbReference type="Pfam" id="PF17942">
    <property type="entry name" value="Morc6_S5"/>
    <property type="match status" value="1"/>
</dbReference>
<evidence type="ECO:0000256" key="11">
    <source>
        <dbReference type="SAM" id="Coils"/>
    </source>
</evidence>
<keyword evidence="9" id="KW-0234">DNA repair</keyword>
<feature type="coiled-coil region" evidence="11">
    <location>
        <begin position="700"/>
        <end position="734"/>
    </location>
</feature>